<keyword evidence="2" id="KW-1185">Reference proteome</keyword>
<sequence>MQVGLGYSLKLSKGAKNKSRLQMVNVEEPLSTDIIFRGNDGNECQKFVVAIQDIAFAKDKDKDHNWMLRYATTRLSGKALRWHAKLDLSVQQSWHLFVQALLEEYPVAEEPGGGGIATPVWTATTFSPAPSTTALPGNDRHLTATPISQSAGAEFVPVRIAQSSDSPSQGGKLVPSPDEALVMKLRSVDNEAGLSAACRRLLADWKARKMAKVTTNDGPGSAVNVNIDIDLDPTSTAPAFGRHSAGYTLSLPRSPTACPEFEDAARNSDDYIDRREKVEEFVGQVEGHEDLVPPPMANVEDTPNPDIVFRGIDGNECEAFVAAIRDRALAQGMGESDDRVLRYATSRLRGKAMRWHAKLDLTVQQSWYLLVQALFEEYPLVEGGDEVGMATPVWTSTTFSPAPSNITLPLNDPHSAPPQPAGPKVVPPGIAQSSTSLPLGGELVPLPRVYDPSLPGYQMGRLRVVYEEGRQGPHYVSTSKRATNNIHEALIVTFIPSSKPHPIGCFNCNDGKLGICLGAPNYSELHRLTGTSSPDSGIRSIYSKNHQCISDIWSIASDGTLSATPSELVPDSRIRDYYIHSQYYSTTVVYVEISGASISFVKDSGAPHATYPFSGLPVVRARIGFEPL</sequence>
<evidence type="ECO:0000313" key="1">
    <source>
        <dbReference type="EMBL" id="KIO31370.1"/>
    </source>
</evidence>
<dbReference type="AlphaFoldDB" id="A0A0C3QHN0"/>
<dbReference type="HOGENOM" id="CLU_435597_0_0_1"/>
<proteinExistence type="predicted"/>
<accession>A0A0C3QHN0</accession>
<dbReference type="Proteomes" id="UP000054248">
    <property type="component" value="Unassembled WGS sequence"/>
</dbReference>
<evidence type="ECO:0000313" key="2">
    <source>
        <dbReference type="Proteomes" id="UP000054248"/>
    </source>
</evidence>
<reference evidence="1 2" key="1">
    <citation type="submission" date="2014-04" db="EMBL/GenBank/DDBJ databases">
        <authorList>
            <consortium name="DOE Joint Genome Institute"/>
            <person name="Kuo A."/>
            <person name="Girlanda M."/>
            <person name="Perotto S."/>
            <person name="Kohler A."/>
            <person name="Nagy L.G."/>
            <person name="Floudas D."/>
            <person name="Copeland A."/>
            <person name="Barry K.W."/>
            <person name="Cichocki N."/>
            <person name="Veneault-Fourrey C."/>
            <person name="LaButti K."/>
            <person name="Lindquist E.A."/>
            <person name="Lipzen A."/>
            <person name="Lundell T."/>
            <person name="Morin E."/>
            <person name="Murat C."/>
            <person name="Sun H."/>
            <person name="Tunlid A."/>
            <person name="Henrissat B."/>
            <person name="Grigoriev I.V."/>
            <person name="Hibbett D.S."/>
            <person name="Martin F."/>
            <person name="Nordberg H.P."/>
            <person name="Cantor M.N."/>
            <person name="Hua S.X."/>
        </authorList>
    </citation>
    <scope>NUCLEOTIDE SEQUENCE [LARGE SCALE GENOMIC DNA]</scope>
    <source>
        <strain evidence="1 2">MUT 4182</strain>
    </source>
</reference>
<organism evidence="1 2">
    <name type="scientific">Tulasnella calospora MUT 4182</name>
    <dbReference type="NCBI Taxonomy" id="1051891"/>
    <lineage>
        <taxon>Eukaryota</taxon>
        <taxon>Fungi</taxon>
        <taxon>Dikarya</taxon>
        <taxon>Basidiomycota</taxon>
        <taxon>Agaricomycotina</taxon>
        <taxon>Agaricomycetes</taxon>
        <taxon>Cantharellales</taxon>
        <taxon>Tulasnellaceae</taxon>
        <taxon>Tulasnella</taxon>
    </lineage>
</organism>
<protein>
    <submittedName>
        <fullName evidence="1">Uncharacterized protein</fullName>
    </submittedName>
</protein>
<reference evidence="2" key="2">
    <citation type="submission" date="2015-01" db="EMBL/GenBank/DDBJ databases">
        <title>Evolutionary Origins and Diversification of the Mycorrhizal Mutualists.</title>
        <authorList>
            <consortium name="DOE Joint Genome Institute"/>
            <consortium name="Mycorrhizal Genomics Consortium"/>
            <person name="Kohler A."/>
            <person name="Kuo A."/>
            <person name="Nagy L.G."/>
            <person name="Floudas D."/>
            <person name="Copeland A."/>
            <person name="Barry K.W."/>
            <person name="Cichocki N."/>
            <person name="Veneault-Fourrey C."/>
            <person name="LaButti K."/>
            <person name="Lindquist E.A."/>
            <person name="Lipzen A."/>
            <person name="Lundell T."/>
            <person name="Morin E."/>
            <person name="Murat C."/>
            <person name="Riley R."/>
            <person name="Ohm R."/>
            <person name="Sun H."/>
            <person name="Tunlid A."/>
            <person name="Henrissat B."/>
            <person name="Grigoriev I.V."/>
            <person name="Hibbett D.S."/>
            <person name="Martin F."/>
        </authorList>
    </citation>
    <scope>NUCLEOTIDE SEQUENCE [LARGE SCALE GENOMIC DNA]</scope>
    <source>
        <strain evidence="2">MUT 4182</strain>
    </source>
</reference>
<name>A0A0C3QHN0_9AGAM</name>
<dbReference type="EMBL" id="KN822964">
    <property type="protein sequence ID" value="KIO31370.1"/>
    <property type="molecule type" value="Genomic_DNA"/>
</dbReference>
<gene>
    <name evidence="1" type="ORF">M407DRAFT_19742</name>
</gene>